<gene>
    <name evidence="2" type="ORF">AC579_2301</name>
</gene>
<name>A0A139IUS8_9PEZI</name>
<accession>A0A139IUS8</accession>
<protein>
    <recommendedName>
        <fullName evidence="4">Cyanovirin-N domain-containing protein</fullName>
    </recommendedName>
</protein>
<organism evidence="2 3">
    <name type="scientific">Pseudocercospora musae</name>
    <dbReference type="NCBI Taxonomy" id="113226"/>
    <lineage>
        <taxon>Eukaryota</taxon>
        <taxon>Fungi</taxon>
        <taxon>Dikarya</taxon>
        <taxon>Ascomycota</taxon>
        <taxon>Pezizomycotina</taxon>
        <taxon>Dothideomycetes</taxon>
        <taxon>Dothideomycetidae</taxon>
        <taxon>Mycosphaerellales</taxon>
        <taxon>Mycosphaerellaceae</taxon>
        <taxon>Pseudocercospora</taxon>
    </lineage>
</organism>
<comment type="caution">
    <text evidence="2">The sequence shown here is derived from an EMBL/GenBank/DDBJ whole genome shotgun (WGS) entry which is preliminary data.</text>
</comment>
<reference evidence="2 3" key="1">
    <citation type="submission" date="2015-07" db="EMBL/GenBank/DDBJ databases">
        <title>Comparative genomics of the Sigatoka disease complex on banana suggests a link between parallel evolutionary changes in Pseudocercospora fijiensis and Pseudocercospora eumusae and increased virulence on the banana host.</title>
        <authorList>
            <person name="Chang T.-C."/>
            <person name="Salvucci A."/>
            <person name="Crous P.W."/>
            <person name="Stergiopoulos I."/>
        </authorList>
    </citation>
    <scope>NUCLEOTIDE SEQUENCE [LARGE SCALE GENOMIC DNA]</scope>
    <source>
        <strain evidence="2 3">CBS 116634</strain>
    </source>
</reference>
<evidence type="ECO:0000313" key="3">
    <source>
        <dbReference type="Proteomes" id="UP000073492"/>
    </source>
</evidence>
<dbReference type="Proteomes" id="UP000073492">
    <property type="component" value="Unassembled WGS sequence"/>
</dbReference>
<proteinExistence type="predicted"/>
<sequence>MQHLTITLFSTLLAFTGPSQAATRCTVCRDGFNINHIKVTADDVLDVPGICGGLWDNLKRFSDCSTPSATSCGGGESGVTGPLEWKFAASQYCNPGMVESTWWEATKNDFGAIECVGQETIAVNCPE</sequence>
<keyword evidence="3" id="KW-1185">Reference proteome</keyword>
<dbReference type="AlphaFoldDB" id="A0A139IUS8"/>
<dbReference type="EMBL" id="LFZO01000006">
    <property type="protein sequence ID" value="KXT18509.1"/>
    <property type="molecule type" value="Genomic_DNA"/>
</dbReference>
<feature type="signal peptide" evidence="1">
    <location>
        <begin position="1"/>
        <end position="21"/>
    </location>
</feature>
<feature type="chain" id="PRO_5007297767" description="Cyanovirin-N domain-containing protein" evidence="1">
    <location>
        <begin position="22"/>
        <end position="127"/>
    </location>
</feature>
<dbReference type="OrthoDB" id="4788795at2759"/>
<evidence type="ECO:0008006" key="4">
    <source>
        <dbReference type="Google" id="ProtNLM"/>
    </source>
</evidence>
<keyword evidence="1" id="KW-0732">Signal</keyword>
<evidence type="ECO:0000313" key="2">
    <source>
        <dbReference type="EMBL" id="KXT18509.1"/>
    </source>
</evidence>
<evidence type="ECO:0000256" key="1">
    <source>
        <dbReference type="SAM" id="SignalP"/>
    </source>
</evidence>